<accession>A0A0E9SI70</accession>
<dbReference type="EMBL" id="GBXM01068364">
    <property type="protein sequence ID" value="JAH40213.1"/>
    <property type="molecule type" value="Transcribed_RNA"/>
</dbReference>
<name>A0A0E9SI70_ANGAN</name>
<proteinExistence type="predicted"/>
<organism evidence="1">
    <name type="scientific">Anguilla anguilla</name>
    <name type="common">European freshwater eel</name>
    <name type="synonym">Muraena anguilla</name>
    <dbReference type="NCBI Taxonomy" id="7936"/>
    <lineage>
        <taxon>Eukaryota</taxon>
        <taxon>Metazoa</taxon>
        <taxon>Chordata</taxon>
        <taxon>Craniata</taxon>
        <taxon>Vertebrata</taxon>
        <taxon>Euteleostomi</taxon>
        <taxon>Actinopterygii</taxon>
        <taxon>Neopterygii</taxon>
        <taxon>Teleostei</taxon>
        <taxon>Anguilliformes</taxon>
        <taxon>Anguillidae</taxon>
        <taxon>Anguilla</taxon>
    </lineage>
</organism>
<protein>
    <submittedName>
        <fullName evidence="1">Uncharacterized protein</fullName>
    </submittedName>
</protein>
<reference evidence="1" key="2">
    <citation type="journal article" date="2015" name="Fish Shellfish Immunol.">
        <title>Early steps in the European eel (Anguilla anguilla)-Vibrio vulnificus interaction in the gills: Role of the RtxA13 toxin.</title>
        <authorList>
            <person name="Callol A."/>
            <person name="Pajuelo D."/>
            <person name="Ebbesson L."/>
            <person name="Teles M."/>
            <person name="MacKenzie S."/>
            <person name="Amaro C."/>
        </authorList>
    </citation>
    <scope>NUCLEOTIDE SEQUENCE</scope>
</reference>
<dbReference type="AlphaFoldDB" id="A0A0E9SI70"/>
<sequence length="34" mass="3778">MLTQACAFLKGSLKLIQAYIVHEAIILAEQTMLD</sequence>
<evidence type="ECO:0000313" key="1">
    <source>
        <dbReference type="EMBL" id="JAH40213.1"/>
    </source>
</evidence>
<reference evidence="1" key="1">
    <citation type="submission" date="2014-11" db="EMBL/GenBank/DDBJ databases">
        <authorList>
            <person name="Amaro Gonzalez C."/>
        </authorList>
    </citation>
    <scope>NUCLEOTIDE SEQUENCE</scope>
</reference>